<dbReference type="AlphaFoldDB" id="A0A3P6BBQ6"/>
<gene>
    <name evidence="4" type="ORF">BOLC3T18464H</name>
</gene>
<dbReference type="Gene3D" id="3.40.50.12660">
    <property type="match status" value="1"/>
</dbReference>
<feature type="domain" description="Peptidase C14 caspase" evidence="3">
    <location>
        <begin position="140"/>
        <end position="377"/>
    </location>
</feature>
<evidence type="ECO:0000259" key="3">
    <source>
        <dbReference type="Pfam" id="PF00656"/>
    </source>
</evidence>
<reference evidence="4" key="1">
    <citation type="submission" date="2018-11" db="EMBL/GenBank/DDBJ databases">
        <authorList>
            <consortium name="Genoscope - CEA"/>
            <person name="William W."/>
        </authorList>
    </citation>
    <scope>NUCLEOTIDE SEQUENCE</scope>
</reference>
<dbReference type="GO" id="GO:0004197">
    <property type="term" value="F:cysteine-type endopeptidase activity"/>
    <property type="evidence" value="ECO:0007669"/>
    <property type="project" value="InterPro"/>
</dbReference>
<evidence type="ECO:0000313" key="4">
    <source>
        <dbReference type="EMBL" id="VDC95260.1"/>
    </source>
</evidence>
<feature type="region of interest" description="Disordered" evidence="2">
    <location>
        <begin position="56"/>
        <end position="135"/>
    </location>
</feature>
<accession>A0A3P6BBQ6</accession>
<dbReference type="EMBL" id="LR031872">
    <property type="protein sequence ID" value="VDC95260.1"/>
    <property type="molecule type" value="Genomic_DNA"/>
</dbReference>
<dbReference type="GO" id="GO:0006508">
    <property type="term" value="P:proteolysis"/>
    <property type="evidence" value="ECO:0007669"/>
    <property type="project" value="InterPro"/>
</dbReference>
<proteinExistence type="inferred from homology"/>
<evidence type="ECO:0000256" key="2">
    <source>
        <dbReference type="SAM" id="MobiDB-lite"/>
    </source>
</evidence>
<name>A0A3P6BBQ6_BRAOL</name>
<sequence length="412" mass="45907">MASRREVRCRCGRWMSAQPGVSSIQCTTCHTVTQLSSSLVDIARGANRVLQGLQQLRRQHKQQQQQQQPQQQQIMAQPPPPPPPKRQHKQQQQQIIAQPPPPPRRQHKQQKQQPQQQVMAQPPPPPPKLLEPLPSPFGKKRAVICGLDYKGKSYSLEGCISDAKSMRTFLVKQMGFPIDSILMLTEDEASPQRIPTKKNIRKAMRWLVEGNRARDSLVFHYSGHGSQQKDYNGDEVDGQDEALAPLDHETEGKIIDDEINKTLVRPLVHGAKLHAVIDACNSGTVLDLPSVCRMERNGFYEWEHQASGRIYKGTNGGTAICFSACDDHEASGYTPVFTGKNAGAMTYSFIKAVKTAGPAPTYGLLLNLMCSAIREAQSRLASDENYTSPEETAEPLLTSSEEFDIYATKFVL</sequence>
<dbReference type="GO" id="GO:0005737">
    <property type="term" value="C:cytoplasm"/>
    <property type="evidence" value="ECO:0007669"/>
    <property type="project" value="TreeGrafter"/>
</dbReference>
<dbReference type="InterPro" id="IPR011600">
    <property type="entry name" value="Pept_C14_caspase"/>
</dbReference>
<dbReference type="PANTHER" id="PTHR48104:SF17">
    <property type="entry name" value="METACASPASE-3"/>
    <property type="match status" value="1"/>
</dbReference>
<feature type="compositionally biased region" description="Low complexity" evidence="2">
    <location>
        <begin position="62"/>
        <end position="76"/>
    </location>
</feature>
<dbReference type="InterPro" id="IPR050452">
    <property type="entry name" value="Metacaspase"/>
</dbReference>
<comment type="similarity">
    <text evidence="1">Belongs to the peptidase C14B family.</text>
</comment>
<dbReference type="Pfam" id="PF00656">
    <property type="entry name" value="Peptidase_C14"/>
    <property type="match status" value="1"/>
</dbReference>
<dbReference type="PANTHER" id="PTHR48104">
    <property type="entry name" value="METACASPASE-4"/>
    <property type="match status" value="1"/>
</dbReference>
<protein>
    <recommendedName>
        <fullName evidence="3">Peptidase C14 caspase domain-containing protein</fullName>
    </recommendedName>
</protein>
<feature type="compositionally biased region" description="Pro residues" evidence="2">
    <location>
        <begin position="121"/>
        <end position="135"/>
    </location>
</feature>
<feature type="compositionally biased region" description="Low complexity" evidence="2">
    <location>
        <begin position="111"/>
        <end position="120"/>
    </location>
</feature>
<organism evidence="4">
    <name type="scientific">Brassica oleracea</name>
    <name type="common">Wild cabbage</name>
    <dbReference type="NCBI Taxonomy" id="3712"/>
    <lineage>
        <taxon>Eukaryota</taxon>
        <taxon>Viridiplantae</taxon>
        <taxon>Streptophyta</taxon>
        <taxon>Embryophyta</taxon>
        <taxon>Tracheophyta</taxon>
        <taxon>Spermatophyta</taxon>
        <taxon>Magnoliopsida</taxon>
        <taxon>eudicotyledons</taxon>
        <taxon>Gunneridae</taxon>
        <taxon>Pentapetalae</taxon>
        <taxon>rosids</taxon>
        <taxon>malvids</taxon>
        <taxon>Brassicales</taxon>
        <taxon>Brassicaceae</taxon>
        <taxon>Brassiceae</taxon>
        <taxon>Brassica</taxon>
    </lineage>
</organism>
<dbReference type="InterPro" id="IPR029030">
    <property type="entry name" value="Caspase-like_dom_sf"/>
</dbReference>
<dbReference type="SUPFAM" id="SSF52129">
    <property type="entry name" value="Caspase-like"/>
    <property type="match status" value="1"/>
</dbReference>
<evidence type="ECO:0000256" key="1">
    <source>
        <dbReference type="ARBA" id="ARBA00009005"/>
    </source>
</evidence>